<dbReference type="AlphaFoldDB" id="A0AA35P8C5"/>
<dbReference type="EMBL" id="OX395130">
    <property type="protein sequence ID" value="CAI5775402.1"/>
    <property type="molecule type" value="Genomic_DNA"/>
</dbReference>
<evidence type="ECO:0000313" key="2">
    <source>
        <dbReference type="Proteomes" id="UP001178461"/>
    </source>
</evidence>
<accession>A0AA35P8C5</accession>
<reference evidence="1" key="1">
    <citation type="submission" date="2022-12" db="EMBL/GenBank/DDBJ databases">
        <authorList>
            <person name="Alioto T."/>
            <person name="Alioto T."/>
            <person name="Gomez Garrido J."/>
        </authorList>
    </citation>
    <scope>NUCLEOTIDE SEQUENCE</scope>
</reference>
<name>A0AA35P8C5_9SAUR</name>
<evidence type="ECO:0000313" key="1">
    <source>
        <dbReference type="EMBL" id="CAI5775402.1"/>
    </source>
</evidence>
<proteinExistence type="predicted"/>
<sequence length="106" mass="12089">METLLETRLREITPKRMHPGRRPSLPKGVLDLELSARQTQRAVAYRAASCTEHLAEQLQSGGGKLRRTNHPIYFIRAEHASFEPAKQEITCKFRGGEDHIPKSLRD</sequence>
<dbReference type="Proteomes" id="UP001178461">
    <property type="component" value="Chromosome 5"/>
</dbReference>
<keyword evidence="2" id="KW-1185">Reference proteome</keyword>
<protein>
    <submittedName>
        <fullName evidence="1">Uncharacterized protein</fullName>
    </submittedName>
</protein>
<organism evidence="1 2">
    <name type="scientific">Podarcis lilfordi</name>
    <name type="common">Lilford's wall lizard</name>
    <dbReference type="NCBI Taxonomy" id="74358"/>
    <lineage>
        <taxon>Eukaryota</taxon>
        <taxon>Metazoa</taxon>
        <taxon>Chordata</taxon>
        <taxon>Craniata</taxon>
        <taxon>Vertebrata</taxon>
        <taxon>Euteleostomi</taxon>
        <taxon>Lepidosauria</taxon>
        <taxon>Squamata</taxon>
        <taxon>Bifurcata</taxon>
        <taxon>Unidentata</taxon>
        <taxon>Episquamata</taxon>
        <taxon>Laterata</taxon>
        <taxon>Lacertibaenia</taxon>
        <taxon>Lacertidae</taxon>
        <taxon>Podarcis</taxon>
    </lineage>
</organism>
<gene>
    <name evidence="1" type="ORF">PODLI_1B005342</name>
</gene>